<feature type="transmembrane region" description="Helical" evidence="1">
    <location>
        <begin position="78"/>
        <end position="101"/>
    </location>
</feature>
<feature type="transmembrane region" description="Helical" evidence="1">
    <location>
        <begin position="18"/>
        <end position="37"/>
    </location>
</feature>
<feature type="transmembrane region" description="Helical" evidence="1">
    <location>
        <begin position="162"/>
        <end position="188"/>
    </location>
</feature>
<dbReference type="Proteomes" id="UP000444401">
    <property type="component" value="Unassembled WGS sequence"/>
</dbReference>
<comment type="caution">
    <text evidence="2">The sequence shown here is derived from an EMBL/GenBank/DDBJ whole genome shotgun (WGS) entry which is preliminary data.</text>
</comment>
<feature type="transmembrane region" description="Helical" evidence="1">
    <location>
        <begin position="43"/>
        <end position="66"/>
    </location>
</feature>
<keyword evidence="3" id="KW-1185">Reference proteome</keyword>
<evidence type="ECO:0000313" key="3">
    <source>
        <dbReference type="Proteomes" id="UP000444401"/>
    </source>
</evidence>
<keyword evidence="1" id="KW-0997">Cell inner membrane</keyword>
<accession>A0ABW9UZS0</accession>
<name>A0ABW9UZS0_9SPHN</name>
<reference evidence="2 3" key="1">
    <citation type="submission" date="2019-12" db="EMBL/GenBank/DDBJ databases">
        <title>Genomic-based taxomic classification of the family Erythrobacteraceae.</title>
        <authorList>
            <person name="Xu L."/>
        </authorList>
    </citation>
    <scope>NUCLEOTIDE SEQUENCE [LARGE SCALE GENOMIC DNA]</scope>
    <source>
        <strain evidence="2 3">H32</strain>
    </source>
</reference>
<keyword evidence="1" id="KW-1003">Cell membrane</keyword>
<protein>
    <recommendedName>
        <fullName evidence="1">Probable queuosine precursor transporter</fullName>
        <shortName evidence="1">Q precursor transporter</shortName>
    </recommendedName>
</protein>
<dbReference type="NCBIfam" id="TIGR00697">
    <property type="entry name" value="queuosine precursor transporter"/>
    <property type="match status" value="1"/>
</dbReference>
<dbReference type="PANTHER" id="PTHR34300">
    <property type="entry name" value="QUEUOSINE PRECURSOR TRANSPORTER-RELATED"/>
    <property type="match status" value="1"/>
</dbReference>
<evidence type="ECO:0000313" key="2">
    <source>
        <dbReference type="EMBL" id="MXO69683.1"/>
    </source>
</evidence>
<feature type="transmembrane region" description="Helical" evidence="1">
    <location>
        <begin position="121"/>
        <end position="141"/>
    </location>
</feature>
<comment type="subcellular location">
    <subcellularLocation>
        <location evidence="1">Cell inner membrane</location>
        <topology evidence="1">Multi-pass membrane protein</topology>
    </subcellularLocation>
</comment>
<keyword evidence="1" id="KW-0813">Transport</keyword>
<proteinExistence type="inferred from homology"/>
<sequence>MNDTPASHPTAPSLPRSLFVFALLYGGMTVLAGFLAVKQVMLWPTALGVEAGIFAFLVLVVLSSATAQIHGSAAANRLVVWGFLPLAVSIVLILLVLRLPADPAMWPEGLEAFQLIHATTPRIMAAGPVAYLVSLLLNVWIFSRLRGAGADDGKGARGSIGLMIRGAIASALSQAIDSVIFITLAFGGEREIGSLIAGQALAKIVLSLVLVPFLIAFAVRIAQRLDRPA</sequence>
<dbReference type="HAMAP" id="MF_02088">
    <property type="entry name" value="Q_prec_transport"/>
    <property type="match status" value="1"/>
</dbReference>
<evidence type="ECO:0000256" key="1">
    <source>
        <dbReference type="HAMAP-Rule" id="MF_02088"/>
    </source>
</evidence>
<comment type="function">
    <text evidence="1">Involved in the import of queuosine (Q) precursors, required for Q precursor salvage.</text>
</comment>
<keyword evidence="1" id="KW-0472">Membrane</keyword>
<keyword evidence="1" id="KW-1133">Transmembrane helix</keyword>
<gene>
    <name evidence="2" type="ORF">GRI72_12725</name>
</gene>
<dbReference type="PANTHER" id="PTHR34300:SF2">
    <property type="entry name" value="QUEUOSINE PRECURSOR TRANSPORTER-RELATED"/>
    <property type="match status" value="1"/>
</dbReference>
<organism evidence="2 3">
    <name type="scientific">Pelagerythrobacter marinus</name>
    <dbReference type="NCBI Taxonomy" id="538382"/>
    <lineage>
        <taxon>Bacteria</taxon>
        <taxon>Pseudomonadati</taxon>
        <taxon>Pseudomonadota</taxon>
        <taxon>Alphaproteobacteria</taxon>
        <taxon>Sphingomonadales</taxon>
        <taxon>Erythrobacteraceae</taxon>
        <taxon>Pelagerythrobacter</taxon>
    </lineage>
</organism>
<keyword evidence="1" id="KW-0812">Transmembrane</keyword>
<dbReference type="InterPro" id="IPR003744">
    <property type="entry name" value="YhhQ"/>
</dbReference>
<feature type="transmembrane region" description="Helical" evidence="1">
    <location>
        <begin position="200"/>
        <end position="219"/>
    </location>
</feature>
<dbReference type="RefSeq" id="WP_160734301.1">
    <property type="nucleotide sequence ID" value="NZ_WTYO01000006.1"/>
</dbReference>
<dbReference type="Pfam" id="PF02592">
    <property type="entry name" value="Vut_1"/>
    <property type="match status" value="1"/>
</dbReference>
<comment type="similarity">
    <text evidence="1">Belongs to the vitamin uptake transporter (VUT/ECF) (TC 2.A.88) family. Q precursor transporter subfamily.</text>
</comment>
<dbReference type="EMBL" id="WTYO01000006">
    <property type="protein sequence ID" value="MXO69683.1"/>
    <property type="molecule type" value="Genomic_DNA"/>
</dbReference>